<sequence>MPLAARGQTTNIIGTIGLGIFHLILSFRYCYGNHSPCLFMIRNGNGALMRLDYL</sequence>
<keyword evidence="1" id="KW-0812">Transmembrane</keyword>
<protein>
    <submittedName>
        <fullName evidence="2">Uncharacterized protein</fullName>
    </submittedName>
</protein>
<organism evidence="2">
    <name type="scientific">marine metagenome</name>
    <dbReference type="NCBI Taxonomy" id="408172"/>
    <lineage>
        <taxon>unclassified sequences</taxon>
        <taxon>metagenomes</taxon>
        <taxon>ecological metagenomes</taxon>
    </lineage>
</organism>
<gene>
    <name evidence="2" type="ORF">METZ01_LOCUS99748</name>
</gene>
<keyword evidence="1" id="KW-1133">Transmembrane helix</keyword>
<evidence type="ECO:0000256" key="1">
    <source>
        <dbReference type="SAM" id="Phobius"/>
    </source>
</evidence>
<proteinExistence type="predicted"/>
<dbReference type="AlphaFoldDB" id="A0A381W341"/>
<keyword evidence="1" id="KW-0472">Membrane</keyword>
<accession>A0A381W341</accession>
<reference evidence="2" key="1">
    <citation type="submission" date="2018-05" db="EMBL/GenBank/DDBJ databases">
        <authorList>
            <person name="Lanie J.A."/>
            <person name="Ng W.-L."/>
            <person name="Kazmierczak K.M."/>
            <person name="Andrzejewski T.M."/>
            <person name="Davidsen T.M."/>
            <person name="Wayne K.J."/>
            <person name="Tettelin H."/>
            <person name="Glass J.I."/>
            <person name="Rusch D."/>
            <person name="Podicherti R."/>
            <person name="Tsui H.-C.T."/>
            <person name="Winkler M.E."/>
        </authorList>
    </citation>
    <scope>NUCLEOTIDE SEQUENCE</scope>
</reference>
<dbReference type="EMBL" id="UINC01010552">
    <property type="protein sequence ID" value="SVA46894.1"/>
    <property type="molecule type" value="Genomic_DNA"/>
</dbReference>
<evidence type="ECO:0000313" key="2">
    <source>
        <dbReference type="EMBL" id="SVA46894.1"/>
    </source>
</evidence>
<feature type="non-terminal residue" evidence="2">
    <location>
        <position position="54"/>
    </location>
</feature>
<name>A0A381W341_9ZZZZ</name>
<feature type="transmembrane region" description="Helical" evidence="1">
    <location>
        <begin position="12"/>
        <end position="31"/>
    </location>
</feature>